<protein>
    <submittedName>
        <fullName evidence="1">Uncharacterized protein</fullName>
    </submittedName>
</protein>
<proteinExistence type="predicted"/>
<comment type="caution">
    <text evidence="1">The sequence shown here is derived from an EMBL/GenBank/DDBJ whole genome shotgun (WGS) entry which is preliminary data.</text>
</comment>
<dbReference type="Proteomes" id="UP000268093">
    <property type="component" value="Unassembled WGS sequence"/>
</dbReference>
<evidence type="ECO:0000313" key="2">
    <source>
        <dbReference type="Proteomes" id="UP000268093"/>
    </source>
</evidence>
<dbReference type="EMBL" id="RBNI01021934">
    <property type="protein sequence ID" value="RUO96338.1"/>
    <property type="molecule type" value="Genomic_DNA"/>
</dbReference>
<name>A0A433A0S3_9FUNG</name>
<evidence type="ECO:0000313" key="1">
    <source>
        <dbReference type="EMBL" id="RUO96338.1"/>
    </source>
</evidence>
<keyword evidence="2" id="KW-1185">Reference proteome</keyword>
<dbReference type="OrthoDB" id="10581657at2759"/>
<accession>A0A433A0S3</accession>
<organism evidence="1 2">
    <name type="scientific">Jimgerdemannia flammicorona</name>
    <dbReference type="NCBI Taxonomy" id="994334"/>
    <lineage>
        <taxon>Eukaryota</taxon>
        <taxon>Fungi</taxon>
        <taxon>Fungi incertae sedis</taxon>
        <taxon>Mucoromycota</taxon>
        <taxon>Mucoromycotina</taxon>
        <taxon>Endogonomycetes</taxon>
        <taxon>Endogonales</taxon>
        <taxon>Endogonaceae</taxon>
        <taxon>Jimgerdemannia</taxon>
    </lineage>
</organism>
<dbReference type="AlphaFoldDB" id="A0A433A0S3"/>
<reference evidence="1 2" key="1">
    <citation type="journal article" date="2018" name="New Phytol.">
        <title>Phylogenomics of Endogonaceae and evolution of mycorrhizas within Mucoromycota.</title>
        <authorList>
            <person name="Chang Y."/>
            <person name="Desiro A."/>
            <person name="Na H."/>
            <person name="Sandor L."/>
            <person name="Lipzen A."/>
            <person name="Clum A."/>
            <person name="Barry K."/>
            <person name="Grigoriev I.V."/>
            <person name="Martin F.M."/>
            <person name="Stajich J.E."/>
            <person name="Smith M.E."/>
            <person name="Bonito G."/>
            <person name="Spatafora J.W."/>
        </authorList>
    </citation>
    <scope>NUCLEOTIDE SEQUENCE [LARGE SCALE GENOMIC DNA]</scope>
    <source>
        <strain evidence="1 2">GMNB39</strain>
    </source>
</reference>
<sequence length="95" mass="10721">MPTLFDAPAETWTYEAIAAIYGGDDSISRVFDNIKKDLQRRAERKDRDAVQARKLLDSGWQVSKALFVNVIIVMVEWHSILYTVNLECSPGCCGI</sequence>
<gene>
    <name evidence="1" type="ORF">BC936DRAFT_142190</name>
</gene>